<proteinExistence type="inferred from homology"/>
<reference evidence="7" key="1">
    <citation type="submission" date="2011-04" db="EMBL/GenBank/DDBJ databases">
        <title>The complete genome of Thermodesulfatator indicus DSM 15286.</title>
        <authorList>
            <person name="Lucas S."/>
            <person name="Copeland A."/>
            <person name="Lapidus A."/>
            <person name="Bruce D."/>
            <person name="Goodwin L."/>
            <person name="Pitluck S."/>
            <person name="Peters L."/>
            <person name="Kyrpides N."/>
            <person name="Mavromatis K."/>
            <person name="Pagani I."/>
            <person name="Ivanova N."/>
            <person name="Saunders L."/>
            <person name="Detter J.C."/>
            <person name="Tapia R."/>
            <person name="Han C."/>
            <person name="Land M."/>
            <person name="Hauser L."/>
            <person name="Markowitz V."/>
            <person name="Cheng J.-F."/>
            <person name="Hugenholtz P."/>
            <person name="Woyke T."/>
            <person name="Wu D."/>
            <person name="Spring S."/>
            <person name="Schroeder M."/>
            <person name="Brambilla E."/>
            <person name="Klenk H.-P."/>
            <person name="Eisen J.A."/>
        </authorList>
    </citation>
    <scope>NUCLEOTIDE SEQUENCE [LARGE SCALE GENOMIC DNA]</scope>
    <source>
        <strain evidence="7">DSM 15286 / JCM 11887 / CIR29812</strain>
    </source>
</reference>
<reference evidence="6 7" key="2">
    <citation type="journal article" date="2012" name="Stand. Genomic Sci.">
        <title>Complete genome sequence of the thermophilic sulfate-reducing ocean bacterium Thermodesulfatator indicus type strain (CIR29812(T)).</title>
        <authorList>
            <person name="Anderson I."/>
            <person name="Saunders E."/>
            <person name="Lapidus A."/>
            <person name="Nolan M."/>
            <person name="Lucas S."/>
            <person name="Tice H."/>
            <person name="Del Rio T.G."/>
            <person name="Cheng J.F."/>
            <person name="Han C."/>
            <person name="Tapia R."/>
            <person name="Goodwin L.A."/>
            <person name="Pitluck S."/>
            <person name="Liolios K."/>
            <person name="Mavromatis K."/>
            <person name="Pagani I."/>
            <person name="Ivanova N."/>
            <person name="Mikhailova N."/>
            <person name="Pati A."/>
            <person name="Chen A."/>
            <person name="Palaniappan K."/>
            <person name="Land M."/>
            <person name="Hauser L."/>
            <person name="Jeffries C.D."/>
            <person name="Chang Y.J."/>
            <person name="Brambilla E.M."/>
            <person name="Rohde M."/>
            <person name="Spring S."/>
            <person name="Goker M."/>
            <person name="Detter J.C."/>
            <person name="Woyke T."/>
            <person name="Bristow J."/>
            <person name="Eisen J.A."/>
            <person name="Markowitz V."/>
            <person name="Hugenholtz P."/>
            <person name="Kyrpides N.C."/>
            <person name="Klenk H.P."/>
        </authorList>
    </citation>
    <scope>NUCLEOTIDE SEQUENCE [LARGE SCALE GENOMIC DNA]</scope>
    <source>
        <strain evidence="7">DSM 15286 / JCM 11887 / CIR29812</strain>
    </source>
</reference>
<dbReference type="GO" id="GO:0046872">
    <property type="term" value="F:metal ion binding"/>
    <property type="evidence" value="ECO:0007669"/>
    <property type="project" value="UniProtKB-KW"/>
</dbReference>
<gene>
    <name evidence="6" type="ordered locus">Thein_1445</name>
</gene>
<dbReference type="PaxDb" id="667014-Thein_1445"/>
<dbReference type="eggNOG" id="COG1402">
    <property type="taxonomic scope" value="Bacteria"/>
</dbReference>
<comment type="similarity">
    <text evidence="5">Belongs to the creatininase superfamily.</text>
</comment>
<dbReference type="GO" id="GO:0016811">
    <property type="term" value="F:hydrolase activity, acting on carbon-nitrogen (but not peptide) bonds, in linear amides"/>
    <property type="evidence" value="ECO:0007669"/>
    <property type="project" value="TreeGrafter"/>
</dbReference>
<keyword evidence="2" id="KW-0479">Metal-binding</keyword>
<keyword evidence="4" id="KW-0862">Zinc</keyword>
<dbReference type="HOGENOM" id="CLU_055029_3_1_0"/>
<organism evidence="6 7">
    <name type="scientific">Thermodesulfatator indicus (strain DSM 15286 / JCM 11887 / CIR29812)</name>
    <dbReference type="NCBI Taxonomy" id="667014"/>
    <lineage>
        <taxon>Bacteria</taxon>
        <taxon>Pseudomonadati</taxon>
        <taxon>Thermodesulfobacteriota</taxon>
        <taxon>Thermodesulfobacteria</taxon>
        <taxon>Thermodesulfobacteriales</taxon>
        <taxon>Thermodesulfatatoraceae</taxon>
        <taxon>Thermodesulfatator</taxon>
    </lineage>
</organism>
<dbReference type="InterPro" id="IPR024087">
    <property type="entry name" value="Creatininase-like_sf"/>
</dbReference>
<keyword evidence="7" id="KW-1185">Reference proteome</keyword>
<dbReference type="InParanoid" id="F8AA22"/>
<protein>
    <submittedName>
        <fullName evidence="6">Creatininase</fullName>
    </submittedName>
</protein>
<keyword evidence="3" id="KW-0378">Hydrolase</keyword>
<dbReference type="RefSeq" id="WP_013908050.1">
    <property type="nucleotide sequence ID" value="NC_015681.1"/>
</dbReference>
<evidence type="ECO:0000256" key="2">
    <source>
        <dbReference type="ARBA" id="ARBA00022723"/>
    </source>
</evidence>
<dbReference type="STRING" id="667014.Thein_1445"/>
<dbReference type="InterPro" id="IPR003785">
    <property type="entry name" value="Creatininase/forma_Hydrolase"/>
</dbReference>
<dbReference type="SUPFAM" id="SSF102215">
    <property type="entry name" value="Creatininase"/>
    <property type="match status" value="1"/>
</dbReference>
<dbReference type="PATRIC" id="fig|667014.3.peg.1492"/>
<dbReference type="OrthoDB" id="9801445at2"/>
<evidence type="ECO:0000313" key="7">
    <source>
        <dbReference type="Proteomes" id="UP000006793"/>
    </source>
</evidence>
<evidence type="ECO:0000256" key="5">
    <source>
        <dbReference type="ARBA" id="ARBA00024029"/>
    </source>
</evidence>
<dbReference type="KEGG" id="tid:Thein_1445"/>
<dbReference type="PANTHER" id="PTHR35005">
    <property type="entry name" value="3-DEHYDRO-SCYLLO-INOSOSE HYDROLASE"/>
    <property type="match status" value="1"/>
</dbReference>
<dbReference type="EMBL" id="CP002683">
    <property type="protein sequence ID" value="AEH45308.1"/>
    <property type="molecule type" value="Genomic_DNA"/>
</dbReference>
<name>F8AA22_THEID</name>
<dbReference type="Proteomes" id="UP000006793">
    <property type="component" value="Chromosome"/>
</dbReference>
<evidence type="ECO:0000256" key="1">
    <source>
        <dbReference type="ARBA" id="ARBA00001947"/>
    </source>
</evidence>
<dbReference type="AlphaFoldDB" id="F8AA22"/>
<dbReference type="Gene3D" id="3.40.50.10310">
    <property type="entry name" value="Creatininase"/>
    <property type="match status" value="1"/>
</dbReference>
<sequence length="242" mass="27044">MLLTDITMGEFEKGLTITRTIILPFGSIEEHGPHLPLGTDTLQMYEIARLVTKKRPVFVGPPVFYGLCRSTKEHPGTISISGQTLRALVLDMLFSYHRHGLKNFLLLSGHAGGTHMAFIIDAAEEFLEKTKDTRVAVASILDLLNMGAADTLETPGDSHAGEFETSLMLYFFPELVKGTAPEEYPSFPKPFLVRNKRKFWPGGVWGNPDKASTDKGKIFAEKLSDFIIKLIEKLENFEEDKK</sequence>
<evidence type="ECO:0000256" key="3">
    <source>
        <dbReference type="ARBA" id="ARBA00022801"/>
    </source>
</evidence>
<accession>F8AA22</accession>
<evidence type="ECO:0000313" key="6">
    <source>
        <dbReference type="EMBL" id="AEH45308.1"/>
    </source>
</evidence>
<dbReference type="PANTHER" id="PTHR35005:SF1">
    <property type="entry name" value="2-AMINO-5-FORMYLAMINO-6-RIBOSYLAMINOPYRIMIDIN-4(3H)-ONE 5'-MONOPHOSPHATE DEFORMYLASE"/>
    <property type="match status" value="1"/>
</dbReference>
<dbReference type="Pfam" id="PF02633">
    <property type="entry name" value="Creatininase"/>
    <property type="match status" value="1"/>
</dbReference>
<dbReference type="GO" id="GO:0009231">
    <property type="term" value="P:riboflavin biosynthetic process"/>
    <property type="evidence" value="ECO:0007669"/>
    <property type="project" value="TreeGrafter"/>
</dbReference>
<evidence type="ECO:0000256" key="4">
    <source>
        <dbReference type="ARBA" id="ARBA00022833"/>
    </source>
</evidence>
<comment type="cofactor">
    <cofactor evidence="1">
        <name>Zn(2+)</name>
        <dbReference type="ChEBI" id="CHEBI:29105"/>
    </cofactor>
</comment>